<dbReference type="AlphaFoldDB" id="A0AAN6QHL3"/>
<accession>A0AAN6QHL3</accession>
<evidence type="ECO:0000313" key="1">
    <source>
        <dbReference type="EMBL" id="KAK4110393.1"/>
    </source>
</evidence>
<reference evidence="1" key="2">
    <citation type="submission" date="2023-05" db="EMBL/GenBank/DDBJ databases">
        <authorList>
            <consortium name="Lawrence Berkeley National Laboratory"/>
            <person name="Steindorff A."/>
            <person name="Hensen N."/>
            <person name="Bonometti L."/>
            <person name="Westerberg I."/>
            <person name="Brannstrom I.O."/>
            <person name="Guillou S."/>
            <person name="Cros-Aarteil S."/>
            <person name="Calhoun S."/>
            <person name="Haridas S."/>
            <person name="Kuo A."/>
            <person name="Mondo S."/>
            <person name="Pangilinan J."/>
            <person name="Riley R."/>
            <person name="Labutti K."/>
            <person name="Andreopoulos B."/>
            <person name="Lipzen A."/>
            <person name="Chen C."/>
            <person name="Yanf M."/>
            <person name="Daum C."/>
            <person name="Ng V."/>
            <person name="Clum A."/>
            <person name="Ohm R."/>
            <person name="Martin F."/>
            <person name="Silar P."/>
            <person name="Natvig D."/>
            <person name="Lalanne C."/>
            <person name="Gautier V."/>
            <person name="Ament-Velasquez S.L."/>
            <person name="Kruys A."/>
            <person name="Hutchinson M.I."/>
            <person name="Powell A.J."/>
            <person name="Barry K."/>
            <person name="Miller A.N."/>
            <person name="Grigoriev I.V."/>
            <person name="Debuchy R."/>
            <person name="Gladieux P."/>
            <person name="Thoren M.H."/>
            <person name="Johannesson H."/>
        </authorList>
    </citation>
    <scope>NUCLEOTIDE SEQUENCE</scope>
    <source>
        <strain evidence="1">CBS 508.74</strain>
    </source>
</reference>
<dbReference type="EMBL" id="MU853351">
    <property type="protein sequence ID" value="KAK4110393.1"/>
    <property type="molecule type" value="Genomic_DNA"/>
</dbReference>
<gene>
    <name evidence="1" type="ORF">N656DRAFT_800274</name>
</gene>
<protein>
    <submittedName>
        <fullName evidence="1">Uncharacterized protein</fullName>
    </submittedName>
</protein>
<dbReference type="PANTHER" id="PTHR37535:SF4">
    <property type="entry name" value="FLUG DOMAIN-CONTAINING PROTEIN"/>
    <property type="match status" value="1"/>
</dbReference>
<dbReference type="InterPro" id="IPR021842">
    <property type="entry name" value="DUF3435"/>
</dbReference>
<evidence type="ECO:0000313" key="2">
    <source>
        <dbReference type="Proteomes" id="UP001302812"/>
    </source>
</evidence>
<dbReference type="Pfam" id="PF11917">
    <property type="entry name" value="DUF3435"/>
    <property type="match status" value="2"/>
</dbReference>
<dbReference type="Proteomes" id="UP001302812">
    <property type="component" value="Unassembled WGS sequence"/>
</dbReference>
<dbReference type="GeneID" id="89942115"/>
<dbReference type="RefSeq" id="XP_064667963.1">
    <property type="nucleotide sequence ID" value="XM_064817990.1"/>
</dbReference>
<organism evidence="1 2">
    <name type="scientific">Canariomyces notabilis</name>
    <dbReference type="NCBI Taxonomy" id="2074819"/>
    <lineage>
        <taxon>Eukaryota</taxon>
        <taxon>Fungi</taxon>
        <taxon>Dikarya</taxon>
        <taxon>Ascomycota</taxon>
        <taxon>Pezizomycotina</taxon>
        <taxon>Sordariomycetes</taxon>
        <taxon>Sordariomycetidae</taxon>
        <taxon>Sordariales</taxon>
        <taxon>Chaetomiaceae</taxon>
        <taxon>Canariomyces</taxon>
    </lineage>
</organism>
<dbReference type="PANTHER" id="PTHR37535">
    <property type="entry name" value="FLUG DOMAIN PROTEIN"/>
    <property type="match status" value="1"/>
</dbReference>
<sequence length="320" mass="36631">MAMDFLEYLCQTCRIGSWASSWEYFRQYKQLYASVTGRYMDRNDSKEVKKWHDAILVPRYGLQAPCTCGKDVANADTLLVLQTFNIKYDTGIFSRERHRIQLLGCYLGLAFTGARPAEFVDGERKRGKDECLEELFPQHAIGSVPSDEDKAPDEHSRLLEEMMSQEYESRRRPKALCYEDIQLMVVRHPETGGDVLAMAIRLAHHKGADNKPKPTIFFFTPTRRLIFCFISVIVSLAVHDGAFAAVESNASDAVRDQMMHHDPKWATFNSVYINEKVGFHLQNAFLEEPTEDSLLAMLSHIGHMRDPRARKDMAPIRFGT</sequence>
<keyword evidence="2" id="KW-1185">Reference proteome</keyword>
<reference evidence="1" key="1">
    <citation type="journal article" date="2023" name="Mol. Phylogenet. Evol.">
        <title>Genome-scale phylogeny and comparative genomics of the fungal order Sordariales.</title>
        <authorList>
            <person name="Hensen N."/>
            <person name="Bonometti L."/>
            <person name="Westerberg I."/>
            <person name="Brannstrom I.O."/>
            <person name="Guillou S."/>
            <person name="Cros-Aarteil S."/>
            <person name="Calhoun S."/>
            <person name="Haridas S."/>
            <person name="Kuo A."/>
            <person name="Mondo S."/>
            <person name="Pangilinan J."/>
            <person name="Riley R."/>
            <person name="LaButti K."/>
            <person name="Andreopoulos B."/>
            <person name="Lipzen A."/>
            <person name="Chen C."/>
            <person name="Yan M."/>
            <person name="Daum C."/>
            <person name="Ng V."/>
            <person name="Clum A."/>
            <person name="Steindorff A."/>
            <person name="Ohm R.A."/>
            <person name="Martin F."/>
            <person name="Silar P."/>
            <person name="Natvig D.O."/>
            <person name="Lalanne C."/>
            <person name="Gautier V."/>
            <person name="Ament-Velasquez S.L."/>
            <person name="Kruys A."/>
            <person name="Hutchinson M.I."/>
            <person name="Powell A.J."/>
            <person name="Barry K."/>
            <person name="Miller A.N."/>
            <person name="Grigoriev I.V."/>
            <person name="Debuchy R."/>
            <person name="Gladieux P."/>
            <person name="Hiltunen Thoren M."/>
            <person name="Johannesson H."/>
        </authorList>
    </citation>
    <scope>NUCLEOTIDE SEQUENCE</scope>
    <source>
        <strain evidence="1">CBS 508.74</strain>
    </source>
</reference>
<proteinExistence type="predicted"/>
<comment type="caution">
    <text evidence="1">The sequence shown here is derived from an EMBL/GenBank/DDBJ whole genome shotgun (WGS) entry which is preliminary data.</text>
</comment>
<name>A0AAN6QHL3_9PEZI</name>